<proteinExistence type="predicted"/>
<feature type="non-terminal residue" evidence="2">
    <location>
        <position position="141"/>
    </location>
</feature>
<keyword evidence="3" id="KW-1185">Reference proteome</keyword>
<protein>
    <submittedName>
        <fullName evidence="2">Uncharacterized protein</fullName>
    </submittedName>
</protein>
<reference evidence="2" key="1">
    <citation type="submission" date="2023-06" db="EMBL/GenBank/DDBJ databases">
        <authorList>
            <person name="Delattre M."/>
        </authorList>
    </citation>
    <scope>NUCLEOTIDE SEQUENCE</scope>
    <source>
        <strain evidence="2">AF72</strain>
    </source>
</reference>
<evidence type="ECO:0000313" key="3">
    <source>
        <dbReference type="Proteomes" id="UP001177023"/>
    </source>
</evidence>
<dbReference type="EMBL" id="CATQJA010002706">
    <property type="protein sequence ID" value="CAJ0585835.1"/>
    <property type="molecule type" value="Genomic_DNA"/>
</dbReference>
<name>A0AA36DGD2_9BILA</name>
<feature type="region of interest" description="Disordered" evidence="1">
    <location>
        <begin position="1"/>
        <end position="141"/>
    </location>
</feature>
<dbReference type="Proteomes" id="UP001177023">
    <property type="component" value="Unassembled WGS sequence"/>
</dbReference>
<accession>A0AA36DGD2</accession>
<organism evidence="2 3">
    <name type="scientific">Mesorhabditis spiculigera</name>
    <dbReference type="NCBI Taxonomy" id="96644"/>
    <lineage>
        <taxon>Eukaryota</taxon>
        <taxon>Metazoa</taxon>
        <taxon>Ecdysozoa</taxon>
        <taxon>Nematoda</taxon>
        <taxon>Chromadorea</taxon>
        <taxon>Rhabditida</taxon>
        <taxon>Rhabditina</taxon>
        <taxon>Rhabditomorpha</taxon>
        <taxon>Rhabditoidea</taxon>
        <taxon>Rhabditidae</taxon>
        <taxon>Mesorhabditinae</taxon>
        <taxon>Mesorhabditis</taxon>
    </lineage>
</organism>
<dbReference type="AlphaFoldDB" id="A0AA36DGD2"/>
<evidence type="ECO:0000313" key="2">
    <source>
        <dbReference type="EMBL" id="CAJ0585835.1"/>
    </source>
</evidence>
<feature type="compositionally biased region" description="Polar residues" evidence="1">
    <location>
        <begin position="38"/>
        <end position="48"/>
    </location>
</feature>
<gene>
    <name evidence="2" type="ORF">MSPICULIGERA_LOCUS23845</name>
</gene>
<comment type="caution">
    <text evidence="2">The sequence shown here is derived from an EMBL/GenBank/DDBJ whole genome shotgun (WGS) entry which is preliminary data.</text>
</comment>
<sequence>MSVQPADYDSFDEDDGQRDQKENAAANDSFDDPPVDNLTVSSLQQTTEGPFKPASGHDVGSARIEQPARIVPSPRVIKATGDVEKPTVSVRPADYDSFDDDDGPSNRKEDPVAYDSFDDDDGKLDQKENEGGWRFPTSAGE</sequence>
<evidence type="ECO:0000256" key="1">
    <source>
        <dbReference type="SAM" id="MobiDB-lite"/>
    </source>
</evidence>